<accession>A0A1S8L757</accession>
<dbReference type="SUPFAM" id="SSF52172">
    <property type="entry name" value="CheY-like"/>
    <property type="match status" value="1"/>
</dbReference>
<sequence length="257" mass="30538">MNFCYLFVIQGDDMLKIAICDDNECFCIQLENILEDISDKYNFEFDIYTFNSGKAFYEKIKNNFIFDLIFLNVELKNLNGLQIGRLIRNKFSSTFVHIVYLSVKKDYALQLFKLQPLDFLVKPIKYDDIFYVIKTINSIIKTSHKPTFDYKIGTLLFRVPLNDIIYFESINRKVNMITYNNTVSFYSTLNKVHEKLDKIFFISIHKSYIINYNHIKEIRYTQVVMSNNLILPISQSKRSQVRSMIMANKKDEELYIL</sequence>
<dbReference type="InterPro" id="IPR046947">
    <property type="entry name" value="LytR-like"/>
</dbReference>
<dbReference type="InterPro" id="IPR011006">
    <property type="entry name" value="CheY-like_superfamily"/>
</dbReference>
<dbReference type="GO" id="GO:0003677">
    <property type="term" value="F:DNA binding"/>
    <property type="evidence" value="ECO:0007669"/>
    <property type="project" value="InterPro"/>
</dbReference>
<comment type="function">
    <text evidence="5">May play the central regulatory role in sporulation. It may be an element of the effector pathway responsible for the activation of sporulation genes in response to nutritional stress. Spo0A may act in concert with spo0H (a sigma factor) to control the expression of some genes that are critical to the sporulation process.</text>
</comment>
<dbReference type="KEGG" id="crw:CROST_029130"/>
<dbReference type="SMART" id="SM00448">
    <property type="entry name" value="REC"/>
    <property type="match status" value="1"/>
</dbReference>
<evidence type="ECO:0000313" key="8">
    <source>
        <dbReference type="EMBL" id="URZ12196.1"/>
    </source>
</evidence>
<keyword evidence="9" id="KW-1185">Reference proteome</keyword>
<dbReference type="EMBL" id="CP096983">
    <property type="protein sequence ID" value="URZ12196.1"/>
    <property type="molecule type" value="Genomic_DNA"/>
</dbReference>
<keyword evidence="3" id="KW-0902">Two-component regulatory system</keyword>
<dbReference type="PANTHER" id="PTHR37299">
    <property type="entry name" value="TRANSCRIPTIONAL REGULATOR-RELATED"/>
    <property type="match status" value="1"/>
</dbReference>
<keyword evidence="2" id="KW-0963">Cytoplasm</keyword>
<evidence type="ECO:0000256" key="7">
    <source>
        <dbReference type="PROSITE-ProRule" id="PRU00169"/>
    </source>
</evidence>
<dbReference type="STRING" id="84029.CROST_19070"/>
<protein>
    <recommendedName>
        <fullName evidence="1">Stage 0 sporulation protein A homolog</fullName>
    </recommendedName>
</protein>
<evidence type="ECO:0000256" key="5">
    <source>
        <dbReference type="ARBA" id="ARBA00024867"/>
    </source>
</evidence>
<name>A0A1S8L757_9CLOT</name>
<dbReference type="AlphaFoldDB" id="A0A1S8L757"/>
<evidence type="ECO:0000256" key="1">
    <source>
        <dbReference type="ARBA" id="ARBA00018672"/>
    </source>
</evidence>
<evidence type="ECO:0000313" key="9">
    <source>
        <dbReference type="Proteomes" id="UP000190951"/>
    </source>
</evidence>
<evidence type="ECO:0000256" key="4">
    <source>
        <dbReference type="ARBA" id="ARBA00023159"/>
    </source>
</evidence>
<comment type="function">
    <text evidence="6">Required for high-level post-exponential phase expression of a series of secreted proteins.</text>
</comment>
<dbReference type="Proteomes" id="UP000190951">
    <property type="component" value="Chromosome"/>
</dbReference>
<evidence type="ECO:0000256" key="3">
    <source>
        <dbReference type="ARBA" id="ARBA00023012"/>
    </source>
</evidence>
<comment type="caution">
    <text evidence="7">Lacks conserved residue(s) required for the propagation of feature annotation.</text>
</comment>
<evidence type="ECO:0000256" key="6">
    <source>
        <dbReference type="ARBA" id="ARBA00037164"/>
    </source>
</evidence>
<dbReference type="GO" id="GO:0000156">
    <property type="term" value="F:phosphorelay response regulator activity"/>
    <property type="evidence" value="ECO:0007669"/>
    <property type="project" value="InterPro"/>
</dbReference>
<dbReference type="InterPro" id="IPR007492">
    <property type="entry name" value="LytTR_DNA-bd_dom"/>
</dbReference>
<dbReference type="RefSeq" id="WP_077831984.1">
    <property type="nucleotide sequence ID" value="NZ_JAHWDM010000010.1"/>
</dbReference>
<evidence type="ECO:0000256" key="2">
    <source>
        <dbReference type="ARBA" id="ARBA00022490"/>
    </source>
</evidence>
<dbReference type="Gene3D" id="2.40.50.1020">
    <property type="entry name" value="LytTr DNA-binding domain"/>
    <property type="match status" value="1"/>
</dbReference>
<dbReference type="Pfam" id="PF00072">
    <property type="entry name" value="Response_reg"/>
    <property type="match status" value="1"/>
</dbReference>
<dbReference type="Pfam" id="PF04397">
    <property type="entry name" value="LytTR"/>
    <property type="match status" value="1"/>
</dbReference>
<dbReference type="PROSITE" id="PS50930">
    <property type="entry name" value="HTH_LYTTR"/>
    <property type="match status" value="1"/>
</dbReference>
<gene>
    <name evidence="8" type="ORF">CROST_029130</name>
</gene>
<organism evidence="8 9">
    <name type="scientific">Clostridium felsineum</name>
    <dbReference type="NCBI Taxonomy" id="36839"/>
    <lineage>
        <taxon>Bacteria</taxon>
        <taxon>Bacillati</taxon>
        <taxon>Bacillota</taxon>
        <taxon>Clostridia</taxon>
        <taxon>Eubacteriales</taxon>
        <taxon>Clostridiaceae</taxon>
        <taxon>Clostridium</taxon>
    </lineage>
</organism>
<proteinExistence type="predicted"/>
<dbReference type="SMART" id="SM00850">
    <property type="entry name" value="LytTR"/>
    <property type="match status" value="1"/>
</dbReference>
<dbReference type="PANTHER" id="PTHR37299:SF3">
    <property type="entry name" value="STAGE 0 SPORULATION PROTEIN A HOMOLOG"/>
    <property type="match status" value="1"/>
</dbReference>
<dbReference type="PROSITE" id="PS50110">
    <property type="entry name" value="RESPONSE_REGULATORY"/>
    <property type="match status" value="1"/>
</dbReference>
<dbReference type="CDD" id="cd00156">
    <property type="entry name" value="REC"/>
    <property type="match status" value="1"/>
</dbReference>
<keyword evidence="4" id="KW-0010">Activator</keyword>
<dbReference type="InterPro" id="IPR001789">
    <property type="entry name" value="Sig_transdc_resp-reg_receiver"/>
</dbReference>
<dbReference type="Gene3D" id="3.40.50.2300">
    <property type="match status" value="1"/>
</dbReference>
<reference evidence="8 9" key="1">
    <citation type="submission" date="2022-04" db="EMBL/GenBank/DDBJ databases">
        <title>Genome sequence of C. roseum typestrain.</title>
        <authorList>
            <person name="Poehlein A."/>
            <person name="Schoch T."/>
            <person name="Duerre P."/>
            <person name="Daniel R."/>
        </authorList>
    </citation>
    <scope>NUCLEOTIDE SEQUENCE [LARGE SCALE GENOMIC DNA]</scope>
    <source>
        <strain evidence="8 9">DSM 7320</strain>
    </source>
</reference>